<dbReference type="Gene3D" id="2.60.120.200">
    <property type="match status" value="1"/>
</dbReference>
<dbReference type="Pfam" id="PF00722">
    <property type="entry name" value="Glyco_hydro_16"/>
    <property type="match status" value="1"/>
</dbReference>
<accession>A0A6J3KP25</accession>
<dbReference type="KEGG" id="bvk:117235707"/>
<reference evidence="7" key="1">
    <citation type="submission" date="2025-08" db="UniProtKB">
        <authorList>
            <consortium name="RefSeq"/>
        </authorList>
    </citation>
    <scope>IDENTIFICATION</scope>
    <source>
        <tissue evidence="7">Muscle</tissue>
    </source>
</reference>
<dbReference type="Pfam" id="PF15886">
    <property type="entry name" value="CBM39"/>
    <property type="match status" value="1"/>
</dbReference>
<dbReference type="GO" id="GO:0005975">
    <property type="term" value="P:carbohydrate metabolic process"/>
    <property type="evidence" value="ECO:0007669"/>
    <property type="project" value="InterPro"/>
</dbReference>
<evidence type="ECO:0000256" key="3">
    <source>
        <dbReference type="ARBA" id="ARBA00022859"/>
    </source>
</evidence>
<dbReference type="GO" id="GO:0045087">
    <property type="term" value="P:innate immune response"/>
    <property type="evidence" value="ECO:0007669"/>
    <property type="project" value="UniProtKB-KW"/>
</dbReference>
<evidence type="ECO:0000256" key="2">
    <source>
        <dbReference type="ARBA" id="ARBA00022588"/>
    </source>
</evidence>
<dbReference type="PROSITE" id="PS51969">
    <property type="entry name" value="CBM39"/>
    <property type="match status" value="1"/>
</dbReference>
<feature type="domain" description="CBM39" evidence="5">
    <location>
        <begin position="29"/>
        <end position="129"/>
    </location>
</feature>
<keyword evidence="6" id="KW-1185">Reference proteome</keyword>
<dbReference type="GeneID" id="117235707"/>
<proteinExistence type="inferred from homology"/>
<dbReference type="InterPro" id="IPR043030">
    <property type="entry name" value="BGBP_N_sf"/>
</dbReference>
<dbReference type="PANTHER" id="PTHR10963:SF60">
    <property type="entry name" value="GRAM-NEGATIVE BACTERIA-BINDING PROTEIN 1-RELATED"/>
    <property type="match status" value="1"/>
</dbReference>
<evidence type="ECO:0000313" key="6">
    <source>
        <dbReference type="Proteomes" id="UP000504631"/>
    </source>
</evidence>
<keyword evidence="2" id="KW-0399">Innate immunity</keyword>
<dbReference type="InterPro" id="IPR000757">
    <property type="entry name" value="Beta-glucanase-like"/>
</dbReference>
<name>A0A6J3KP25_9HYME</name>
<dbReference type="Gene3D" id="2.60.40.2140">
    <property type="entry name" value="Beta-1,3-glucan-recognition protein, N-terminal domain"/>
    <property type="match status" value="1"/>
</dbReference>
<protein>
    <submittedName>
        <fullName evidence="7">Beta-1,3-glucan-binding protein-like</fullName>
    </submittedName>
</protein>
<evidence type="ECO:0000259" key="5">
    <source>
        <dbReference type="PROSITE" id="PS51969"/>
    </source>
</evidence>
<evidence type="ECO:0000259" key="4">
    <source>
        <dbReference type="PROSITE" id="PS51762"/>
    </source>
</evidence>
<dbReference type="InterPro" id="IPR050546">
    <property type="entry name" value="Glycosyl_Hydrlase_16"/>
</dbReference>
<comment type="similarity">
    <text evidence="1">Belongs to the insect beta-1,3-glucan binding protein family.</text>
</comment>
<keyword evidence="3" id="KW-0391">Immunity</keyword>
<gene>
    <name evidence="7" type="primary">LOC117235707</name>
</gene>
<dbReference type="SUPFAM" id="SSF49899">
    <property type="entry name" value="Concanavalin A-like lectins/glucanases"/>
    <property type="match status" value="1"/>
</dbReference>
<dbReference type="GO" id="GO:0004553">
    <property type="term" value="F:hydrolase activity, hydrolyzing O-glycosyl compounds"/>
    <property type="evidence" value="ECO:0007669"/>
    <property type="project" value="InterPro"/>
</dbReference>
<evidence type="ECO:0000313" key="7">
    <source>
        <dbReference type="RefSeq" id="XP_033353891.1"/>
    </source>
</evidence>
<dbReference type="Proteomes" id="UP000504631">
    <property type="component" value="Unplaced"/>
</dbReference>
<evidence type="ECO:0000256" key="1">
    <source>
        <dbReference type="ARBA" id="ARBA00008781"/>
    </source>
</evidence>
<dbReference type="PANTHER" id="PTHR10963">
    <property type="entry name" value="GLYCOSYL HYDROLASE-RELATED"/>
    <property type="match status" value="1"/>
</dbReference>
<dbReference type="InterPro" id="IPR013320">
    <property type="entry name" value="ConA-like_dom_sf"/>
</dbReference>
<dbReference type="GO" id="GO:0030246">
    <property type="term" value="F:carbohydrate binding"/>
    <property type="evidence" value="ECO:0007669"/>
    <property type="project" value="InterPro"/>
</dbReference>
<feature type="domain" description="GH16" evidence="4">
    <location>
        <begin position="120"/>
        <end position="444"/>
    </location>
</feature>
<dbReference type="AlphaFoldDB" id="A0A6J3KP25"/>
<dbReference type="RefSeq" id="XP_033353891.1">
    <property type="nucleotide sequence ID" value="XM_033498000.1"/>
</dbReference>
<organism evidence="6 7">
    <name type="scientific">Bombus vosnesenskii</name>
    <dbReference type="NCBI Taxonomy" id="207650"/>
    <lineage>
        <taxon>Eukaryota</taxon>
        <taxon>Metazoa</taxon>
        <taxon>Ecdysozoa</taxon>
        <taxon>Arthropoda</taxon>
        <taxon>Hexapoda</taxon>
        <taxon>Insecta</taxon>
        <taxon>Pterygota</taxon>
        <taxon>Neoptera</taxon>
        <taxon>Endopterygota</taxon>
        <taxon>Hymenoptera</taxon>
        <taxon>Apocrita</taxon>
        <taxon>Aculeata</taxon>
        <taxon>Apoidea</taxon>
        <taxon>Anthophila</taxon>
        <taxon>Apidae</taxon>
        <taxon>Bombus</taxon>
        <taxon>Pyrobombus</taxon>
    </lineage>
</organism>
<dbReference type="PROSITE" id="PS51762">
    <property type="entry name" value="GH16_2"/>
    <property type="match status" value="1"/>
</dbReference>
<sequence length="444" mass="51072">MFHYDICSISIFILLSSNLTSYLTLVNSYVVPTPTFEVLNPKGILISISDEPGLQFFAFQGNINRTIKLNEIGRISGEVYKKNNGKWMIQNRNMDLANGDVIHYWTYVQVNGIMYNKGEQTWTITVTNELVFNEPFDIFNDSLWRHEVKIPLTPDYEFCIYHNKQHTFVASVKNGMLKIKPAILENYYGVNATTYGTLILSDCSSTNRAECQRKATSFSILPPVISARLITKNSFYFRYGKIEIRAKFPEGDWLYPEMWLKPKYDYYGPDYSSGCITLGLARGNDNLVNTVDGSIYDSRRLDFGVRIGTNVNITNHMVSRIRENGPRWTQDFHVYTTIWNSKGFQFFVDGEEVGKLNPPTDGWMYGNNFTKMAPFDREFYIVIGVGVGGIRVFPDKTTSSGHTKPWKNIGAKAMLNFWHAKDKWSPSWSEKTAFEIDYIRVWSS</sequence>
<dbReference type="InterPro" id="IPR031756">
    <property type="entry name" value="BGBP_N"/>
</dbReference>